<dbReference type="GO" id="GO:0090563">
    <property type="term" value="F:protein-phosphocysteine-sugar phosphotransferase activity"/>
    <property type="evidence" value="ECO:0007669"/>
    <property type="project" value="TreeGrafter"/>
</dbReference>
<dbReference type="GO" id="GO:0009401">
    <property type="term" value="P:phosphoenolpyruvate-dependent sugar phosphotransferase system"/>
    <property type="evidence" value="ECO:0007669"/>
    <property type="project" value="TreeGrafter"/>
</dbReference>
<dbReference type="EMBL" id="JAKNGE010000021">
    <property type="protein sequence ID" value="MCG4747163.1"/>
    <property type="molecule type" value="Genomic_DNA"/>
</dbReference>
<keyword evidence="1" id="KW-1133">Transmembrane helix</keyword>
<comment type="caution">
    <text evidence="2">The sequence shown here is derived from an EMBL/GenBank/DDBJ whole genome shotgun (WGS) entry which is preliminary data.</text>
</comment>
<dbReference type="PANTHER" id="PTHR30175">
    <property type="entry name" value="PHOSPHOTRANSFERASE SYSTEM TRANSPORT PROTEIN"/>
    <property type="match status" value="1"/>
</dbReference>
<dbReference type="RefSeq" id="WP_117557729.1">
    <property type="nucleotide sequence ID" value="NZ_JAAITT010000055.1"/>
</dbReference>
<reference evidence="3 4" key="1">
    <citation type="journal article" date="2020" name="Cell Host Microbe">
        <title>Functional and Genomic Variation between Human-Derived Isolates of Lachnospiraceae Reveals Inter- and Intra-Species Diversity.</title>
        <authorList>
            <person name="Sorbara M.T."/>
            <person name="Littmann E.R."/>
            <person name="Fontana E."/>
            <person name="Moody T.U."/>
            <person name="Kohout C.E."/>
            <person name="Gjonbalaj M."/>
            <person name="Eaton V."/>
            <person name="Seok R."/>
            <person name="Leiner I.M."/>
            <person name="Pamer E.G."/>
        </authorList>
    </citation>
    <scope>NUCLEOTIDE SEQUENCE [LARGE SCALE GENOMIC DNA]</scope>
    <source>
        <strain evidence="3 4">MSK.1.17</strain>
    </source>
</reference>
<feature type="transmembrane region" description="Helical" evidence="1">
    <location>
        <begin position="387"/>
        <end position="409"/>
    </location>
</feature>
<feature type="transmembrane region" description="Helical" evidence="1">
    <location>
        <begin position="315"/>
        <end position="339"/>
    </location>
</feature>
<gene>
    <name evidence="3" type="ORF">G5B36_25570</name>
    <name evidence="2" type="ORF">L0N08_17190</name>
</gene>
<feature type="transmembrane region" description="Helical" evidence="1">
    <location>
        <begin position="351"/>
        <end position="381"/>
    </location>
</feature>
<dbReference type="Proteomes" id="UP000669239">
    <property type="component" value="Unassembled WGS sequence"/>
</dbReference>
<dbReference type="EMBL" id="JAAITT010000055">
    <property type="protein sequence ID" value="NSJ52034.1"/>
    <property type="molecule type" value="Genomic_DNA"/>
</dbReference>
<keyword evidence="1" id="KW-0472">Membrane</keyword>
<reference evidence="2" key="3">
    <citation type="submission" date="2022-01" db="EMBL/GenBank/DDBJ databases">
        <title>Collection of gut derived symbiotic bacterial strains cultured from healthy donors.</title>
        <authorList>
            <person name="Lin H."/>
            <person name="Kohout C."/>
            <person name="Waligurski E."/>
            <person name="Pamer E.G."/>
        </authorList>
    </citation>
    <scope>NUCLEOTIDE SEQUENCE</scope>
    <source>
        <strain evidence="2">DFI.6.55</strain>
    </source>
</reference>
<feature type="transmembrane region" description="Helical" evidence="1">
    <location>
        <begin position="450"/>
        <end position="468"/>
    </location>
</feature>
<keyword evidence="2" id="KW-0813">Transport</keyword>
<reference evidence="3" key="2">
    <citation type="submission" date="2020-02" db="EMBL/GenBank/DDBJ databases">
        <authorList>
            <person name="Littmann E."/>
            <person name="Sorbara M."/>
        </authorList>
    </citation>
    <scope>NUCLEOTIDE SEQUENCE</scope>
    <source>
        <strain evidence="3">MSK.1.17</strain>
    </source>
</reference>
<dbReference type="AlphaFoldDB" id="A0AAX1SMN5"/>
<keyword evidence="2" id="KW-0762">Sugar transport</keyword>
<sequence length="521" mass="54677">MKRLAIIGSSGGNLYNQGGNDPKKMMEEIFVQAGSAGIEVAYIQFIGTNTTMDNISMDAKARLWTLDGENSVKCSEEMTLQEINGLSRKNDEELARLIREDKIDGIMLMSCDPKGANKEALKAAAEKKIPLAGTGGTSMANTQSMGCRVIAASGTTGTTNRTRAISAVSAFSKEWKLKYSPIIGSSGSSKVQEGSVWKRINFRGIMMASMPGFIAMALCLALSKIPGLAGLEDIFNTLVGFLPIVLAAIAAKQISGLDEVGIVAGIVGGALSVDGGIIGGLVVGIIAGILAYYIITLCFKYKVPGTTANIAAGGFAGLISGLAGMYLVAPAAGWVGNMIKMAIDWALNYNAILAGGIAGFAIWFAIIGGVYHAAILPIILLEMEATGYSFLGCIDLCGLIMVCAGIQLANIVRPRKESDRIACIPNLIINLAFGTFAEAAYPFMFSSKKVFASTIAASTLAGLLIGFLDVKCTAYVPCFLAPFMSNDKVIQAIICMVFAAAAAFVFTAICNTVDKNKAIEE</sequence>
<protein>
    <submittedName>
        <fullName evidence="2">PTS sugar transporter</fullName>
    </submittedName>
</protein>
<feature type="transmembrane region" description="Helical" evidence="1">
    <location>
        <begin position="234"/>
        <end position="251"/>
    </location>
</feature>
<dbReference type="PANTHER" id="PTHR30175:SF1">
    <property type="entry name" value="PTS SYSTEM ARBUTIN-, CELLOBIOSE-, AND SALICIN-SPECIFIC EIIBC COMPONENT-RELATED"/>
    <property type="match status" value="1"/>
</dbReference>
<organism evidence="2 5">
    <name type="scientific">Enterocloster aldenensis</name>
    <dbReference type="NCBI Taxonomy" id="358742"/>
    <lineage>
        <taxon>Bacteria</taxon>
        <taxon>Bacillati</taxon>
        <taxon>Bacillota</taxon>
        <taxon>Clostridia</taxon>
        <taxon>Lachnospirales</taxon>
        <taxon>Lachnospiraceae</taxon>
        <taxon>Enterocloster</taxon>
    </lineage>
</organism>
<proteinExistence type="predicted"/>
<evidence type="ECO:0000313" key="3">
    <source>
        <dbReference type="EMBL" id="NSJ52034.1"/>
    </source>
</evidence>
<feature type="transmembrane region" description="Helical" evidence="1">
    <location>
        <begin position="205"/>
        <end position="228"/>
    </location>
</feature>
<name>A0AAX1SMN5_9FIRM</name>
<evidence type="ECO:0000313" key="4">
    <source>
        <dbReference type="Proteomes" id="UP000669239"/>
    </source>
</evidence>
<keyword evidence="1" id="KW-0812">Transmembrane</keyword>
<feature type="transmembrane region" description="Helical" evidence="1">
    <location>
        <begin position="263"/>
        <end position="295"/>
    </location>
</feature>
<feature type="transmembrane region" description="Helical" evidence="1">
    <location>
        <begin position="421"/>
        <end position="444"/>
    </location>
</feature>
<dbReference type="GO" id="GO:0005886">
    <property type="term" value="C:plasma membrane"/>
    <property type="evidence" value="ECO:0007669"/>
    <property type="project" value="TreeGrafter"/>
</dbReference>
<dbReference type="InterPro" id="IPR050558">
    <property type="entry name" value="PTS_Sugar-Specific_Components"/>
</dbReference>
<evidence type="ECO:0000313" key="5">
    <source>
        <dbReference type="Proteomes" id="UP001299608"/>
    </source>
</evidence>
<dbReference type="Proteomes" id="UP001299608">
    <property type="component" value="Unassembled WGS sequence"/>
</dbReference>
<feature type="transmembrane region" description="Helical" evidence="1">
    <location>
        <begin position="489"/>
        <end position="509"/>
    </location>
</feature>
<accession>A0AAX1SMN5</accession>
<evidence type="ECO:0000256" key="1">
    <source>
        <dbReference type="SAM" id="Phobius"/>
    </source>
</evidence>
<evidence type="ECO:0000313" key="2">
    <source>
        <dbReference type="EMBL" id="MCG4747163.1"/>
    </source>
</evidence>
<keyword evidence="4" id="KW-1185">Reference proteome</keyword>